<dbReference type="SFLD" id="SFLDG01129">
    <property type="entry name" value="C1.5:_HAD__Beta-PGM__Phosphata"/>
    <property type="match status" value="1"/>
</dbReference>
<dbReference type="InterPro" id="IPR036412">
    <property type="entry name" value="HAD-like_sf"/>
</dbReference>
<gene>
    <name evidence="1" type="ORF">FK004_08655</name>
</gene>
<dbReference type="KEGG" id="fki:FK004_08655"/>
<evidence type="ECO:0000313" key="1">
    <source>
        <dbReference type="EMBL" id="AWG25301.1"/>
    </source>
</evidence>
<proteinExistence type="predicted"/>
<name>A0A2S1LNP8_9FLAO</name>
<dbReference type="InterPro" id="IPR006439">
    <property type="entry name" value="HAD-SF_hydro_IA"/>
</dbReference>
<dbReference type="PANTHER" id="PTHR47478">
    <property type="match status" value="1"/>
</dbReference>
<dbReference type="InterPro" id="IPR011951">
    <property type="entry name" value="HAD-SF_hydro_IA_YjjG/PynA"/>
</dbReference>
<accession>A0A2S1LNP8</accession>
<protein>
    <submittedName>
        <fullName evidence="1">Noncanonical pyrimidine nucleotidase, YjjG family</fullName>
    </submittedName>
</protein>
<reference evidence="1 2" key="1">
    <citation type="submission" date="2017-04" db="EMBL/GenBank/DDBJ databases">
        <title>Complete genome sequence of Flavobacterium kingsejong AJ004.</title>
        <authorList>
            <person name="Lee P.C."/>
        </authorList>
    </citation>
    <scope>NUCLEOTIDE SEQUENCE [LARGE SCALE GENOMIC DNA]</scope>
    <source>
        <strain evidence="1 2">AJ004</strain>
    </source>
</reference>
<dbReference type="InterPro" id="IPR023214">
    <property type="entry name" value="HAD_sf"/>
</dbReference>
<dbReference type="Gene3D" id="1.10.150.240">
    <property type="entry name" value="Putative phosphatase, domain 2"/>
    <property type="match status" value="1"/>
</dbReference>
<dbReference type="EMBL" id="CP020919">
    <property type="protein sequence ID" value="AWG25301.1"/>
    <property type="molecule type" value="Genomic_DNA"/>
</dbReference>
<dbReference type="OrthoDB" id="9802350at2"/>
<dbReference type="SFLD" id="SFLDS00003">
    <property type="entry name" value="Haloacid_Dehalogenase"/>
    <property type="match status" value="1"/>
</dbReference>
<dbReference type="NCBIfam" id="TIGR02254">
    <property type="entry name" value="YjjG_YfnB"/>
    <property type="match status" value="1"/>
</dbReference>
<dbReference type="AlphaFoldDB" id="A0A2S1LNP8"/>
<dbReference type="NCBIfam" id="TIGR01549">
    <property type="entry name" value="HAD-SF-IA-v1"/>
    <property type="match status" value="1"/>
</dbReference>
<sequence>MQNRIISDVFFDLDHTLWDFEKNSGLTFQAILNKNNIGVNIADFMVVYSRINYEYWELYRVDKITQEELRYGRLKDTFDELDHEISDATIHLLSEEYIAHLPEFNYLYEGAIEVLEYLKPKYRLHIITNGFHKVQDLKLKNSAIDHYFDTVTDSESAGCKKPNPIIFKHALQVANTQVENSIMIGDCIVSDINASLSLGFDAIYFNEHNKEVAVGIKHINNLLSLKTIL</sequence>
<organism evidence="1 2">
    <name type="scientific">Flavobacterium kingsejongi</name>
    <dbReference type="NCBI Taxonomy" id="1678728"/>
    <lineage>
        <taxon>Bacteria</taxon>
        <taxon>Pseudomonadati</taxon>
        <taxon>Bacteroidota</taxon>
        <taxon>Flavobacteriia</taxon>
        <taxon>Flavobacteriales</taxon>
        <taxon>Flavobacteriaceae</taxon>
        <taxon>Flavobacterium</taxon>
    </lineage>
</organism>
<evidence type="ECO:0000313" key="2">
    <source>
        <dbReference type="Proteomes" id="UP000244677"/>
    </source>
</evidence>
<dbReference type="PANTHER" id="PTHR47478:SF1">
    <property type="entry name" value="PYRIMIDINE 5'-NUCLEOTIDASE YJJG"/>
    <property type="match status" value="1"/>
</dbReference>
<dbReference type="GO" id="GO:0008253">
    <property type="term" value="F:5'-nucleotidase activity"/>
    <property type="evidence" value="ECO:0007669"/>
    <property type="project" value="InterPro"/>
</dbReference>
<dbReference type="Gene3D" id="3.40.50.1000">
    <property type="entry name" value="HAD superfamily/HAD-like"/>
    <property type="match status" value="1"/>
</dbReference>
<keyword evidence="2" id="KW-1185">Reference proteome</keyword>
<dbReference type="InterPro" id="IPR052550">
    <property type="entry name" value="Pyrimidine_5'-ntase_YjjG"/>
</dbReference>
<dbReference type="SUPFAM" id="SSF56784">
    <property type="entry name" value="HAD-like"/>
    <property type="match status" value="1"/>
</dbReference>
<dbReference type="Proteomes" id="UP000244677">
    <property type="component" value="Chromosome"/>
</dbReference>
<dbReference type="RefSeq" id="WP_108736904.1">
    <property type="nucleotide sequence ID" value="NZ_CP020919.1"/>
</dbReference>
<dbReference type="InterPro" id="IPR023198">
    <property type="entry name" value="PGP-like_dom2"/>
</dbReference>
<dbReference type="Pfam" id="PF00702">
    <property type="entry name" value="Hydrolase"/>
    <property type="match status" value="1"/>
</dbReference>